<feature type="domain" description="Helicase C-terminal" evidence="2">
    <location>
        <begin position="380"/>
        <end position="560"/>
    </location>
</feature>
<name>A0ABX8LLN9_9BACT</name>
<sequence>MPTYRTQLPDTIVTLLGKRDTQGLRAFLRTCVDNKGKVFELLLAELYEGNGWHVALKGGRGDAGADILLFHPNTPSTVSLIIQAKNRALPLNFDQTKIELMKFEEQGASLYNCQNFRLVSVSGFVRRTKKLTAFNMLLGGWEHVEELVSTYAPQSELLPKIELYAHNRNTYERINELWTASRHVAVVQATGTGKGYLIAKVLADHIDKPKVVLAPSTYILDEQKSKIPWLSSSTGYLTYKRLLRMKAKEIAILDYSLIVLDEFHRCGAKEWSKGVQKLLDCHPEAKVLGTTATPIRYLDNSRDMVEELFEGVIAENLSLASAIVRRILPPPTYISALYTLNDECTVLRDAVSKSRHTKDEKAELVRKINSVQIEWQKTSGVPQILKKYLPPSINKLIVFCKDEQHLDEMEVEVQRWFQKAGTHKRRKTYRVLASDPDSDRELADFRKADRKDTAHLLFAVEKLNEGLHIPEVGAVILLRPTESPILFYQQIGRCMQVGMDHSPIIFDLVNNFRSIRASDFLADLAEAKGAEARRRAEVGLSEYAPSVIVEDVSKPIREVIEEIGKQLVSWEVMYEVFAEYVRTQGNAKVPSNATVDGYQLGIWVVKQRASRGCISQERRERLEALPGWSWDPFSDQWEEGFCILKEYVEEKGHARVPQSHKTTGGFKLGVWVNSQRTKRKKLTTDRIQRLEELPGWCWNARSYRWEEGFSYLQQYVRREGHARVPTSHKESNFNLGGWANQQRSRKNRLTNERRQRLEALPGWTWESRSFQWEDGFSHLEQYVEVKGDAKVPQSHKSDDGFSLGLWVTTQRRNKRNLSEEQIQRLQLLPGWSWNTRSSKWEEGVSRLIAYVDEKGDANVPQSYITADGFSLGNWVTTQRCNRETMSRQRKERLEALPGWSWNAVVDQWTSGFSHLLEFVRRKGHARVPSGYKAADGFNLGAWIRTQRANEEKMPLDRRELLERLPGWCWNSRSYKWEEGFSHLKKFVEEFGHAKVSQTATGAGGFKLGAWVNNQRTRKNTLSQDRIERLEALPGWCWDTLIDQWDEGFRHLQEYVSREHHAKVPKTHIEAGFRLGAWVAWQRSSKKKLSPERVKRLESVPGWIWNVRSDQWEEGFRHLEEYLKNEGHSRVPQSHKSTDGFKLGSWVSVQRGNREKMSQQRRNRLEALRGWEWRIGS</sequence>
<dbReference type="PANTHER" id="PTHR33418">
    <property type="entry name" value="HELICASE-ASSOCIATED"/>
    <property type="match status" value="1"/>
</dbReference>
<dbReference type="RefSeq" id="WP_217289342.1">
    <property type="nucleotide sequence ID" value="NZ_CP077683.1"/>
</dbReference>
<dbReference type="PANTHER" id="PTHR33418:SF1">
    <property type="entry name" value="HELICASE-ASSOCIATED DOMAIN-CONTAINING PROTEIN"/>
    <property type="match status" value="1"/>
</dbReference>
<accession>A0ABX8LLN9</accession>
<reference evidence="3 4" key="1">
    <citation type="submission" date="2021-06" db="EMBL/GenBank/DDBJ databases">
        <title>Gemonas diversity in paddy soil.</title>
        <authorList>
            <person name="Liu G."/>
        </authorList>
    </citation>
    <scope>NUCLEOTIDE SEQUENCE [LARGE SCALE GENOMIC DNA]</scope>
    <source>
        <strain evidence="3 4">RG2</strain>
    </source>
</reference>
<feature type="domain" description="Helicase ATP-binding" evidence="1">
    <location>
        <begin position="175"/>
        <end position="312"/>
    </location>
</feature>
<keyword evidence="4" id="KW-1185">Reference proteome</keyword>
<dbReference type="InterPro" id="IPR007560">
    <property type="entry name" value="Restrct_endonuc_IV_Mrr"/>
</dbReference>
<dbReference type="PROSITE" id="PS51194">
    <property type="entry name" value="HELICASE_CTER"/>
    <property type="match status" value="1"/>
</dbReference>
<protein>
    <submittedName>
        <fullName evidence="3">Helicase associated domain protein</fullName>
    </submittedName>
</protein>
<evidence type="ECO:0000259" key="2">
    <source>
        <dbReference type="PROSITE" id="PS51194"/>
    </source>
</evidence>
<proteinExistence type="predicted"/>
<evidence type="ECO:0000313" key="3">
    <source>
        <dbReference type="EMBL" id="QXE92797.1"/>
    </source>
</evidence>
<dbReference type="EMBL" id="CP077683">
    <property type="protein sequence ID" value="QXE92797.1"/>
    <property type="molecule type" value="Genomic_DNA"/>
</dbReference>
<dbReference type="Pfam" id="PF04471">
    <property type="entry name" value="Mrr_cat"/>
    <property type="match status" value="1"/>
</dbReference>
<evidence type="ECO:0000313" key="4">
    <source>
        <dbReference type="Proteomes" id="UP000683559"/>
    </source>
</evidence>
<organism evidence="3 4">
    <name type="scientific">Geomonas subterranea</name>
    <dbReference type="NCBI Taxonomy" id="2847989"/>
    <lineage>
        <taxon>Bacteria</taxon>
        <taxon>Pseudomonadati</taxon>
        <taxon>Thermodesulfobacteriota</taxon>
        <taxon>Desulfuromonadia</taxon>
        <taxon>Geobacterales</taxon>
        <taxon>Geobacteraceae</taxon>
        <taxon>Geomonas</taxon>
    </lineage>
</organism>
<dbReference type="InterPro" id="IPR001650">
    <property type="entry name" value="Helicase_C-like"/>
</dbReference>
<dbReference type="PROSITE" id="PS51192">
    <property type="entry name" value="HELICASE_ATP_BIND_1"/>
    <property type="match status" value="1"/>
</dbReference>
<dbReference type="Proteomes" id="UP000683559">
    <property type="component" value="Chromosome"/>
</dbReference>
<gene>
    <name evidence="3" type="ORF">KP001_09875</name>
</gene>
<dbReference type="InterPro" id="IPR014001">
    <property type="entry name" value="Helicase_ATP-bd"/>
</dbReference>
<evidence type="ECO:0000259" key="1">
    <source>
        <dbReference type="PROSITE" id="PS51192"/>
    </source>
</evidence>
<dbReference type="Pfam" id="PF03457">
    <property type="entry name" value="HA"/>
    <property type="match status" value="9"/>
</dbReference>
<dbReference type="Pfam" id="PF00271">
    <property type="entry name" value="Helicase_C"/>
    <property type="match status" value="1"/>
</dbReference>
<dbReference type="InterPro" id="IPR005114">
    <property type="entry name" value="Helicase_assoc"/>
</dbReference>